<keyword evidence="3" id="KW-1185">Reference proteome</keyword>
<evidence type="ECO:0000313" key="3">
    <source>
        <dbReference type="Proteomes" id="UP000237347"/>
    </source>
</evidence>
<dbReference type="GO" id="GO:0005634">
    <property type="term" value="C:nucleus"/>
    <property type="evidence" value="ECO:0007669"/>
    <property type="project" value="TreeGrafter"/>
</dbReference>
<dbReference type="GO" id="GO:0000978">
    <property type="term" value="F:RNA polymerase II cis-regulatory region sequence-specific DNA binding"/>
    <property type="evidence" value="ECO:0007669"/>
    <property type="project" value="TreeGrafter"/>
</dbReference>
<dbReference type="AlphaFoldDB" id="A0AAW0LAX3"/>
<gene>
    <name evidence="2" type="primary">HSFC1</name>
    <name evidence="2" type="ORF">CFP56_005738</name>
</gene>
<dbReference type="Proteomes" id="UP000237347">
    <property type="component" value="Unassembled WGS sequence"/>
</dbReference>
<dbReference type="GO" id="GO:0003700">
    <property type="term" value="F:DNA-binding transcription factor activity"/>
    <property type="evidence" value="ECO:0007669"/>
    <property type="project" value="TreeGrafter"/>
</dbReference>
<dbReference type="PANTHER" id="PTHR10015">
    <property type="entry name" value="HEAT SHOCK TRANSCRIPTION FACTOR"/>
    <property type="match status" value="1"/>
</dbReference>
<comment type="caution">
    <text evidence="2">The sequence shown here is derived from an EMBL/GenBank/DDBJ whole genome shotgun (WGS) entry which is preliminary data.</text>
</comment>
<dbReference type="GO" id="GO:0034605">
    <property type="term" value="P:cellular response to heat"/>
    <property type="evidence" value="ECO:0007669"/>
    <property type="project" value="TreeGrafter"/>
</dbReference>
<proteinExistence type="predicted"/>
<sequence>MYREAMGFRVPLHNRMRFSDLRKVDPDKWEFANEWFLRGQKHLLVNIVRKKHNRSSYSQGKNEELVEDEDLVMEIARLKKEQKAMEDELEGMKKRLEATEKRPKQMMAFLHKVAENPDILPNLMFQRERTRQLISEKKRRLMISSTSSSSSGAVAATTTTITSSIKTEDEDEGTIGVVISSSPNTGFKIENFCEQSSPSPETQTPAWLIQSEVMGRSQIGQEPFGCSAMNGIGSNMAVSPLESGVLGYGNSGGQISYFAEMAAGMEGFRKVDPDKWEFANEWFLRGQKHLLVNIVRKKHNRSSYSQGKNEELVEDEDLVMEIARLKKEQKAMEDELEGMKKRLEATEKRPKQMMAFLHKMESIGLLPWYMETSVSCQSEEEGRSLSKSKTNMMGGNLDHVFRQVVVFIGTFITCGFR</sequence>
<evidence type="ECO:0000256" key="1">
    <source>
        <dbReference type="SAM" id="Coils"/>
    </source>
</evidence>
<organism evidence="2 3">
    <name type="scientific">Quercus suber</name>
    <name type="common">Cork oak</name>
    <dbReference type="NCBI Taxonomy" id="58331"/>
    <lineage>
        <taxon>Eukaryota</taxon>
        <taxon>Viridiplantae</taxon>
        <taxon>Streptophyta</taxon>
        <taxon>Embryophyta</taxon>
        <taxon>Tracheophyta</taxon>
        <taxon>Spermatophyta</taxon>
        <taxon>Magnoliopsida</taxon>
        <taxon>eudicotyledons</taxon>
        <taxon>Gunneridae</taxon>
        <taxon>Pentapetalae</taxon>
        <taxon>rosids</taxon>
        <taxon>fabids</taxon>
        <taxon>Fagales</taxon>
        <taxon>Fagaceae</taxon>
        <taxon>Quercus</taxon>
    </lineage>
</organism>
<dbReference type="GO" id="GO:0006357">
    <property type="term" value="P:regulation of transcription by RNA polymerase II"/>
    <property type="evidence" value="ECO:0007669"/>
    <property type="project" value="TreeGrafter"/>
</dbReference>
<accession>A0AAW0LAX3</accession>
<protein>
    <submittedName>
        <fullName evidence="2">Heat stress transcription factor c-1</fullName>
    </submittedName>
</protein>
<dbReference type="PANTHER" id="PTHR10015:SF332">
    <property type="entry name" value="HEAT STRESS TRANSCRIPTION FACTOR C-1"/>
    <property type="match status" value="1"/>
</dbReference>
<feature type="coiled-coil region" evidence="1">
    <location>
        <begin position="68"/>
        <end position="102"/>
    </location>
</feature>
<evidence type="ECO:0000313" key="2">
    <source>
        <dbReference type="EMBL" id="KAK7848014.1"/>
    </source>
</evidence>
<keyword evidence="1" id="KW-0175">Coiled coil</keyword>
<name>A0AAW0LAX3_QUESU</name>
<feature type="coiled-coil region" evidence="1">
    <location>
        <begin position="315"/>
        <end position="349"/>
    </location>
</feature>
<reference evidence="2 3" key="1">
    <citation type="journal article" date="2018" name="Sci. Data">
        <title>The draft genome sequence of cork oak.</title>
        <authorList>
            <person name="Ramos A.M."/>
            <person name="Usie A."/>
            <person name="Barbosa P."/>
            <person name="Barros P.M."/>
            <person name="Capote T."/>
            <person name="Chaves I."/>
            <person name="Simoes F."/>
            <person name="Abreu I."/>
            <person name="Carrasquinho I."/>
            <person name="Faro C."/>
            <person name="Guimaraes J.B."/>
            <person name="Mendonca D."/>
            <person name="Nobrega F."/>
            <person name="Rodrigues L."/>
            <person name="Saibo N.J.M."/>
            <person name="Varela M.C."/>
            <person name="Egas C."/>
            <person name="Matos J."/>
            <person name="Miguel C.M."/>
            <person name="Oliveira M.M."/>
            <person name="Ricardo C.P."/>
            <person name="Goncalves S."/>
        </authorList>
    </citation>
    <scope>NUCLEOTIDE SEQUENCE [LARGE SCALE GENOMIC DNA]</scope>
    <source>
        <strain evidence="3">cv. HL8</strain>
    </source>
</reference>
<dbReference type="EMBL" id="PKMF04000133">
    <property type="protein sequence ID" value="KAK7848014.1"/>
    <property type="molecule type" value="Genomic_DNA"/>
</dbReference>